<evidence type="ECO:0000259" key="8">
    <source>
        <dbReference type="PROSITE" id="PS50928"/>
    </source>
</evidence>
<evidence type="ECO:0000313" key="9">
    <source>
        <dbReference type="EMBL" id="WAH39305.1"/>
    </source>
</evidence>
<keyword evidence="5 7" id="KW-1133">Transmembrane helix</keyword>
<evidence type="ECO:0000256" key="3">
    <source>
        <dbReference type="ARBA" id="ARBA00022475"/>
    </source>
</evidence>
<dbReference type="CDD" id="cd06261">
    <property type="entry name" value="TM_PBP2"/>
    <property type="match status" value="1"/>
</dbReference>
<comment type="subcellular location">
    <subcellularLocation>
        <location evidence="1 7">Cell membrane</location>
        <topology evidence="1 7">Multi-pass membrane protein</topology>
    </subcellularLocation>
</comment>
<dbReference type="PANTHER" id="PTHR43386">
    <property type="entry name" value="OLIGOPEPTIDE TRANSPORT SYSTEM PERMEASE PROTEIN APPC"/>
    <property type="match status" value="1"/>
</dbReference>
<sequence>MEFSDDLFLPLQQEELPPETERPTLTFWQDVRHRFFRNRLATVGMAIILVLVIMAIIGPYLTPYSYSEQILIQKNIAPSGQHWFGTDDLGRDMFSRSWYGARISLFIGFMAALIDLIIGVIYGGISGYFGGKVDEVMMRIVEILYGLPYLLMVILLMVVMGPGLFTIIAAMTATGWVNMARLVRGQVLQLKEQDFVFVARSLGASLPRILTRHLVPNTIGPVIVNMTLTIPTAIFGEAVLSFLGLGVPAPLASWGTMANEGLSSILDGDVWQLFIPAVLISLTMFAFNSVGDGLSEALDPKLRK</sequence>
<feature type="transmembrane region" description="Helical" evidence="7">
    <location>
        <begin position="149"/>
        <end position="177"/>
    </location>
</feature>
<evidence type="ECO:0000256" key="7">
    <source>
        <dbReference type="RuleBase" id="RU363032"/>
    </source>
</evidence>
<dbReference type="InterPro" id="IPR000515">
    <property type="entry name" value="MetI-like"/>
</dbReference>
<name>A0ABY6ZB10_9BACL</name>
<keyword evidence="10" id="KW-1185">Reference proteome</keyword>
<organism evidence="9 10">
    <name type="scientific">Alicyclobacillus dauci</name>
    <dbReference type="NCBI Taxonomy" id="1475485"/>
    <lineage>
        <taxon>Bacteria</taxon>
        <taxon>Bacillati</taxon>
        <taxon>Bacillota</taxon>
        <taxon>Bacilli</taxon>
        <taxon>Bacillales</taxon>
        <taxon>Alicyclobacillaceae</taxon>
        <taxon>Alicyclobacillus</taxon>
    </lineage>
</organism>
<accession>A0ABY6ZB10</accession>
<keyword evidence="6 7" id="KW-0472">Membrane</keyword>
<dbReference type="Pfam" id="PF12911">
    <property type="entry name" value="OppC_N"/>
    <property type="match status" value="1"/>
</dbReference>
<reference evidence="9" key="1">
    <citation type="submission" date="2022-08" db="EMBL/GenBank/DDBJ databases">
        <title>Alicyclobacillus dauci DSM2870, complete genome.</title>
        <authorList>
            <person name="Wang Q."/>
            <person name="Cai R."/>
            <person name="Wang Z."/>
        </authorList>
    </citation>
    <scope>NUCLEOTIDE SEQUENCE</scope>
    <source>
        <strain evidence="9">DSM 28700</strain>
    </source>
</reference>
<dbReference type="InterPro" id="IPR025966">
    <property type="entry name" value="OppC_N"/>
</dbReference>
<dbReference type="InterPro" id="IPR050366">
    <property type="entry name" value="BP-dependent_transpt_permease"/>
</dbReference>
<evidence type="ECO:0000256" key="6">
    <source>
        <dbReference type="ARBA" id="ARBA00023136"/>
    </source>
</evidence>
<dbReference type="Pfam" id="PF00528">
    <property type="entry name" value="BPD_transp_1"/>
    <property type="match status" value="1"/>
</dbReference>
<evidence type="ECO:0000256" key="4">
    <source>
        <dbReference type="ARBA" id="ARBA00022692"/>
    </source>
</evidence>
<dbReference type="EMBL" id="CP104064">
    <property type="protein sequence ID" value="WAH39305.1"/>
    <property type="molecule type" value="Genomic_DNA"/>
</dbReference>
<feature type="transmembrane region" description="Helical" evidence="7">
    <location>
        <begin position="103"/>
        <end position="129"/>
    </location>
</feature>
<feature type="transmembrane region" description="Helical" evidence="7">
    <location>
        <begin position="273"/>
        <end position="294"/>
    </location>
</feature>
<feature type="transmembrane region" description="Helical" evidence="7">
    <location>
        <begin position="40"/>
        <end position="61"/>
    </location>
</feature>
<dbReference type="PANTHER" id="PTHR43386:SF22">
    <property type="entry name" value="OLIGOPEPTIDE TRANSPORT SYSTEM PERMEASE PROTEIN OPPC"/>
    <property type="match status" value="1"/>
</dbReference>
<evidence type="ECO:0000256" key="2">
    <source>
        <dbReference type="ARBA" id="ARBA00022448"/>
    </source>
</evidence>
<feature type="domain" description="ABC transmembrane type-1" evidence="8">
    <location>
        <begin position="101"/>
        <end position="291"/>
    </location>
</feature>
<keyword evidence="2 7" id="KW-0813">Transport</keyword>
<dbReference type="InterPro" id="IPR035906">
    <property type="entry name" value="MetI-like_sf"/>
</dbReference>
<dbReference type="Gene3D" id="1.10.3720.10">
    <property type="entry name" value="MetI-like"/>
    <property type="match status" value="1"/>
</dbReference>
<dbReference type="Proteomes" id="UP001164803">
    <property type="component" value="Chromosome"/>
</dbReference>
<proteinExistence type="inferred from homology"/>
<keyword evidence="3" id="KW-1003">Cell membrane</keyword>
<feature type="transmembrane region" description="Helical" evidence="7">
    <location>
        <begin position="234"/>
        <end position="253"/>
    </location>
</feature>
<comment type="similarity">
    <text evidence="7">Belongs to the binding-protein-dependent transport system permease family.</text>
</comment>
<dbReference type="PROSITE" id="PS50928">
    <property type="entry name" value="ABC_TM1"/>
    <property type="match status" value="1"/>
</dbReference>
<evidence type="ECO:0000256" key="5">
    <source>
        <dbReference type="ARBA" id="ARBA00022989"/>
    </source>
</evidence>
<protein>
    <submittedName>
        <fullName evidence="9">ABC transporter permease</fullName>
    </submittedName>
</protein>
<gene>
    <name evidence="9" type="ORF">NZD86_21080</name>
</gene>
<keyword evidence="4 7" id="KW-0812">Transmembrane</keyword>
<dbReference type="RefSeq" id="WP_268046992.1">
    <property type="nucleotide sequence ID" value="NZ_CP104064.1"/>
</dbReference>
<dbReference type="SUPFAM" id="SSF161098">
    <property type="entry name" value="MetI-like"/>
    <property type="match status" value="1"/>
</dbReference>
<evidence type="ECO:0000313" key="10">
    <source>
        <dbReference type="Proteomes" id="UP001164803"/>
    </source>
</evidence>
<evidence type="ECO:0000256" key="1">
    <source>
        <dbReference type="ARBA" id="ARBA00004651"/>
    </source>
</evidence>